<evidence type="ECO:0000256" key="2">
    <source>
        <dbReference type="SAM" id="Phobius"/>
    </source>
</evidence>
<evidence type="ECO:0000313" key="5">
    <source>
        <dbReference type="Proteomes" id="UP001597097"/>
    </source>
</evidence>
<keyword evidence="2" id="KW-1133">Transmembrane helix</keyword>
<comment type="caution">
    <text evidence="4">The sequence shown here is derived from an EMBL/GenBank/DDBJ whole genome shotgun (WGS) entry which is preliminary data.</text>
</comment>
<evidence type="ECO:0000313" key="4">
    <source>
        <dbReference type="EMBL" id="MFD1535596.1"/>
    </source>
</evidence>
<dbReference type="Proteomes" id="UP001597097">
    <property type="component" value="Unassembled WGS sequence"/>
</dbReference>
<evidence type="ECO:0000256" key="1">
    <source>
        <dbReference type="SAM" id="MobiDB-lite"/>
    </source>
</evidence>
<feature type="region of interest" description="Disordered" evidence="1">
    <location>
        <begin position="156"/>
        <end position="181"/>
    </location>
</feature>
<name>A0ABW4FYM0_9ACTN</name>
<feature type="compositionally biased region" description="Polar residues" evidence="1">
    <location>
        <begin position="172"/>
        <end position="181"/>
    </location>
</feature>
<dbReference type="RefSeq" id="WP_219537853.1">
    <property type="nucleotide sequence ID" value="NZ_JAHKRM010000041.1"/>
</dbReference>
<keyword evidence="5" id="KW-1185">Reference proteome</keyword>
<protein>
    <submittedName>
        <fullName evidence="4">MFS transporter</fullName>
    </submittedName>
</protein>
<reference evidence="5" key="1">
    <citation type="journal article" date="2019" name="Int. J. Syst. Evol. Microbiol.">
        <title>The Global Catalogue of Microorganisms (GCM) 10K type strain sequencing project: providing services to taxonomists for standard genome sequencing and annotation.</title>
        <authorList>
            <consortium name="The Broad Institute Genomics Platform"/>
            <consortium name="The Broad Institute Genome Sequencing Center for Infectious Disease"/>
            <person name="Wu L."/>
            <person name="Ma J."/>
        </authorList>
    </citation>
    <scope>NUCLEOTIDE SEQUENCE [LARGE SCALE GENOMIC DNA]</scope>
    <source>
        <strain evidence="5">CGMCC 1.15399</strain>
    </source>
</reference>
<dbReference type="EMBL" id="JBHUCM010000002">
    <property type="protein sequence ID" value="MFD1535596.1"/>
    <property type="molecule type" value="Genomic_DNA"/>
</dbReference>
<accession>A0ABW4FYM0</accession>
<evidence type="ECO:0000256" key="3">
    <source>
        <dbReference type="SAM" id="SignalP"/>
    </source>
</evidence>
<organism evidence="4 5">
    <name type="scientific">Nonomuraea guangzhouensis</name>
    <dbReference type="NCBI Taxonomy" id="1291555"/>
    <lineage>
        <taxon>Bacteria</taxon>
        <taxon>Bacillati</taxon>
        <taxon>Actinomycetota</taxon>
        <taxon>Actinomycetes</taxon>
        <taxon>Streptosporangiales</taxon>
        <taxon>Streptosporangiaceae</taxon>
        <taxon>Nonomuraea</taxon>
    </lineage>
</organism>
<keyword evidence="3" id="KW-0732">Signal</keyword>
<feature type="signal peptide" evidence="3">
    <location>
        <begin position="1"/>
        <end position="24"/>
    </location>
</feature>
<keyword evidence="2" id="KW-0472">Membrane</keyword>
<feature type="transmembrane region" description="Helical" evidence="2">
    <location>
        <begin position="85"/>
        <end position="104"/>
    </location>
</feature>
<proteinExistence type="predicted"/>
<gene>
    <name evidence="4" type="ORF">ACFSJ0_01040</name>
</gene>
<keyword evidence="2" id="KW-0812">Transmembrane</keyword>
<sequence>MRLARAIVFAVVCAAVTAAGHAFAGGAAVAPGVMVTGGFGALALAYVLSGRERGPEVVLGATVGAQAALHKLFELTAPGTGHAHFAVGMALVHLTIAVLTGWWLHRGESAFWLMLRLSGRPRLALPRPFRAIPAIDPAPSRPAPAWRAPLRPSITGRIATAEPRRGPPTRGDTASPTMLPSSWSSPCLPFFAEPSWR</sequence>
<feature type="chain" id="PRO_5045811683" evidence="3">
    <location>
        <begin position="25"/>
        <end position="197"/>
    </location>
</feature>